<dbReference type="PROSITE" id="PS00094">
    <property type="entry name" value="C5_MTASE_1"/>
    <property type="match status" value="1"/>
</dbReference>
<dbReference type="EMBL" id="CAMXCT030004502">
    <property type="protein sequence ID" value="CAL4796654.1"/>
    <property type="molecule type" value="Genomic_DNA"/>
</dbReference>
<dbReference type="EMBL" id="CAMXCT010004502">
    <property type="protein sequence ID" value="CAI4009342.1"/>
    <property type="molecule type" value="Genomic_DNA"/>
</dbReference>
<dbReference type="EMBL" id="CAMXCT030001616">
    <property type="protein sequence ID" value="CAL4778985.1"/>
    <property type="molecule type" value="Genomic_DNA"/>
</dbReference>
<dbReference type="AlphaFoldDB" id="A0A9P1GG39"/>
<dbReference type="InterPro" id="IPR001525">
    <property type="entry name" value="C5_MeTfrase"/>
</dbReference>
<evidence type="ECO:0000313" key="8">
    <source>
        <dbReference type="EMBL" id="CAI4009342.1"/>
    </source>
</evidence>
<name>A0A9P1GG39_9DINO</name>
<evidence type="ECO:0000256" key="1">
    <source>
        <dbReference type="ARBA" id="ARBA00022603"/>
    </source>
</evidence>
<proteinExistence type="inferred from homology"/>
<comment type="catalytic activity">
    <reaction evidence="6">
        <text>a 2'-deoxycytidine in DNA + S-adenosyl-L-methionine = a 5-methyl-2'-deoxycytidine in DNA + S-adenosyl-L-homocysteine + H(+)</text>
        <dbReference type="Rhea" id="RHEA:13681"/>
        <dbReference type="Rhea" id="RHEA-COMP:11369"/>
        <dbReference type="Rhea" id="RHEA-COMP:11370"/>
        <dbReference type="ChEBI" id="CHEBI:15378"/>
        <dbReference type="ChEBI" id="CHEBI:57856"/>
        <dbReference type="ChEBI" id="CHEBI:59789"/>
        <dbReference type="ChEBI" id="CHEBI:85452"/>
        <dbReference type="ChEBI" id="CHEBI:85454"/>
        <dbReference type="EC" id="2.1.1.37"/>
    </reaction>
</comment>
<dbReference type="EMBL" id="CAMXCT020001616">
    <property type="protein sequence ID" value="CAL1145048.1"/>
    <property type="molecule type" value="Genomic_DNA"/>
</dbReference>
<evidence type="ECO:0000256" key="2">
    <source>
        <dbReference type="ARBA" id="ARBA00022679"/>
    </source>
</evidence>
<keyword evidence="2 4" id="KW-0808">Transferase</keyword>
<evidence type="ECO:0000256" key="6">
    <source>
        <dbReference type="RuleBase" id="RU000417"/>
    </source>
</evidence>
<dbReference type="GO" id="GO:0003886">
    <property type="term" value="F:DNA (cytosine-5-)-methyltransferase activity"/>
    <property type="evidence" value="ECO:0007669"/>
    <property type="project" value="UniProtKB-EC"/>
</dbReference>
<dbReference type="EC" id="2.1.1.37" evidence="6"/>
<dbReference type="PANTHER" id="PTHR46098:SF1">
    <property type="entry name" value="TRNA (CYTOSINE(38)-C(5))-METHYLTRANSFERASE"/>
    <property type="match status" value="1"/>
</dbReference>
<evidence type="ECO:0000313" key="9">
    <source>
        <dbReference type="EMBL" id="CAL1145048.1"/>
    </source>
</evidence>
<dbReference type="PRINTS" id="PR00105">
    <property type="entry name" value="C5METTRFRASE"/>
</dbReference>
<organism evidence="8">
    <name type="scientific">Cladocopium goreaui</name>
    <dbReference type="NCBI Taxonomy" id="2562237"/>
    <lineage>
        <taxon>Eukaryota</taxon>
        <taxon>Sar</taxon>
        <taxon>Alveolata</taxon>
        <taxon>Dinophyceae</taxon>
        <taxon>Suessiales</taxon>
        <taxon>Symbiodiniaceae</taxon>
        <taxon>Cladocopium</taxon>
    </lineage>
</organism>
<dbReference type="InterPro" id="IPR050750">
    <property type="entry name" value="C5-MTase"/>
</dbReference>
<keyword evidence="10" id="KW-1185">Reference proteome</keyword>
<dbReference type="InterPro" id="IPR029063">
    <property type="entry name" value="SAM-dependent_MTases_sf"/>
</dbReference>
<evidence type="ECO:0000313" key="10">
    <source>
        <dbReference type="Proteomes" id="UP001152797"/>
    </source>
</evidence>
<evidence type="ECO:0000256" key="5">
    <source>
        <dbReference type="RuleBase" id="RU000416"/>
    </source>
</evidence>
<dbReference type="Gene3D" id="3.40.50.150">
    <property type="entry name" value="Vaccinia Virus protein VP39"/>
    <property type="match status" value="1"/>
</dbReference>
<evidence type="ECO:0000313" key="7">
    <source>
        <dbReference type="EMBL" id="CAI3991673.1"/>
    </source>
</evidence>
<dbReference type="GO" id="GO:0032259">
    <property type="term" value="P:methylation"/>
    <property type="evidence" value="ECO:0007669"/>
    <property type="project" value="UniProtKB-KW"/>
</dbReference>
<dbReference type="PROSITE" id="PS51679">
    <property type="entry name" value="SAM_MT_C5"/>
    <property type="match status" value="1"/>
</dbReference>
<reference evidence="8" key="1">
    <citation type="submission" date="2022-10" db="EMBL/GenBank/DDBJ databases">
        <authorList>
            <person name="Chen Y."/>
            <person name="Dougan E. K."/>
            <person name="Chan C."/>
            <person name="Rhodes N."/>
            <person name="Thang M."/>
        </authorList>
    </citation>
    <scope>NUCLEOTIDE SEQUENCE</scope>
</reference>
<accession>A0A9P1GG39</accession>
<dbReference type="NCBIfam" id="TIGR00675">
    <property type="entry name" value="dcm"/>
    <property type="match status" value="1"/>
</dbReference>
<keyword evidence="3 4" id="KW-0949">S-adenosyl-L-methionine</keyword>
<dbReference type="OrthoDB" id="641149at2759"/>
<comment type="caution">
    <text evidence="8">The sequence shown here is derived from an EMBL/GenBank/DDBJ whole genome shotgun (WGS) entry which is preliminary data.</text>
</comment>
<keyword evidence="1 4" id="KW-0489">Methyltransferase</keyword>
<sequence length="318" mass="36127">MPKLVIAEDCAGLGPLAPCLKQLGFKVEAFYMSESDPALLQRLSDLYHPQKLSDDCTKYKGVEKLINVFGSGPPCQPFSPIGQRRGHKDVRAKIGKAVVMRIRRWLPETFILENVKALTYRKNRKHFAKLLRLLKADGYYDVQWKVLDTWNYGGLPQRRSRVWIIGTTIHATKRKFRFPKPLPKRKRTKLMDLLGRKSQEYQFPKTAGGRKRLRAGLKKINKLGGDLDEPWCSVRSSIAELRKSSKESQVVVWCLASPVLELVLTLFGRRAMEGWSTSAKDVGDLSVRQFGMALGNAWPIPVAVRILHQLDRAMGWSG</sequence>
<dbReference type="PANTHER" id="PTHR46098">
    <property type="entry name" value="TRNA (CYTOSINE(38)-C(5))-METHYLTRANSFERASE"/>
    <property type="match status" value="1"/>
</dbReference>
<dbReference type="Pfam" id="PF00145">
    <property type="entry name" value="DNA_methylase"/>
    <property type="match status" value="1"/>
</dbReference>
<protein>
    <recommendedName>
        <fullName evidence="6">Cytosine-specific methyltransferase</fullName>
        <ecNumber evidence="6">2.1.1.37</ecNumber>
    </recommendedName>
</protein>
<feature type="active site" evidence="4">
    <location>
        <position position="75"/>
    </location>
</feature>
<evidence type="ECO:0000256" key="4">
    <source>
        <dbReference type="PROSITE-ProRule" id="PRU01016"/>
    </source>
</evidence>
<evidence type="ECO:0000256" key="3">
    <source>
        <dbReference type="ARBA" id="ARBA00022691"/>
    </source>
</evidence>
<dbReference type="EMBL" id="CAMXCT010001616">
    <property type="protein sequence ID" value="CAI3991673.1"/>
    <property type="molecule type" value="Genomic_DNA"/>
</dbReference>
<dbReference type="Proteomes" id="UP001152797">
    <property type="component" value="Unassembled WGS sequence"/>
</dbReference>
<dbReference type="EMBL" id="CAMXCT020004502">
    <property type="protein sequence ID" value="CAL1162717.1"/>
    <property type="molecule type" value="Genomic_DNA"/>
</dbReference>
<dbReference type="SUPFAM" id="SSF53335">
    <property type="entry name" value="S-adenosyl-L-methionine-dependent methyltransferases"/>
    <property type="match status" value="1"/>
</dbReference>
<comment type="similarity">
    <text evidence="4 5">Belongs to the class I-like SAM-binding methyltransferase superfamily. C5-methyltransferase family.</text>
</comment>
<gene>
    <name evidence="7" type="ORF">C1SCF055_LOCUS18560</name>
    <name evidence="8" type="ORF">C1SCF055_LOCUS34710</name>
</gene>
<dbReference type="InterPro" id="IPR018117">
    <property type="entry name" value="C5_DNA_meth_AS"/>
</dbReference>
<reference evidence="9" key="2">
    <citation type="submission" date="2024-04" db="EMBL/GenBank/DDBJ databases">
        <authorList>
            <person name="Chen Y."/>
            <person name="Shah S."/>
            <person name="Dougan E. K."/>
            <person name="Thang M."/>
            <person name="Chan C."/>
        </authorList>
    </citation>
    <scope>NUCLEOTIDE SEQUENCE [LARGE SCALE GENOMIC DNA]</scope>
</reference>